<accession>A0A1V2I0N2</accession>
<dbReference type="RefSeq" id="WP_076822254.1">
    <property type="nucleotide sequence ID" value="NZ_MOMC01000102.1"/>
</dbReference>
<dbReference type="Pfam" id="PF26382">
    <property type="entry name" value="BREX_PglY_6th"/>
    <property type="match status" value="1"/>
</dbReference>
<sequence length="1233" mass="134417">MTLVSDVIEVPDIVLAGDYVLDLTQGVSQIERTLTDYVVTDELKARFGEALALISSALRSRSSKAAYLDGSFGSGKSHFMAVLGALLQNHPAARGKEDLAEVIAKYDGEVIGRKFLIVPYHLVGKTTVEEAVLSGYLARVRALHPEAPLPPVLVDAPLIDTAVSLRARLGDAEFFRMLGGGTQGGGSRWGSLNANAWDAARFDEAVNASPEAPARAQLVAAVGKALPGFADLARNATTSYINIDDGLAAISQHAHSLGYDGLVLFLDELILWFATKMADHKWVASEAPKVAKLVESSNPNRPIPIVSFVARQRDLRDLVGTSLPGTEHLAFHDSLKWWEGRFGSIKLSDNNLPVIIQKRVLRPRPDVPGAVVTINASFAATDQVRADIRAALMTKDADRDAFRRTYPFSPAFVETLVALSGYLQRERTALRVIQQLLVDQRATLELGQLVPVSDLYDALVAQDSPITGELALAWRNAQKVYEELRRVILEGHQVTEEQVPALPARHAVHMEDRVAKTLVLAALLPKVPSMRDLTARRIGALNHGHIRSMVPGQEAAVVTQAVRRWVTSGAPAQLTGDEVSPLLSVRLEGVSIEGILERAKGADSPGERRVKARGLLFEGLDTKAAKLDGASPLTVLWRGTRRSIDVIYGYLSDPGDIGDGTLMATDNWRVAFDIPFDPGNRLAVDSLDRLRRLREQRQSKTICWVPSRLTAATQRTLGRYLKLGYASGPSFDQLALDLSDNDRAIAHQQLVAHRDELRAQLSTALLQAFGLLTAEEAVVDTAHGGVEMFFSLEPAFEPRRPGGVTVREGIEGLLDQALSWEFPAHPRFPSEVRASELAKVHAQVRRAIEHPEHRIMVESADRSSMAKIANPLLLGEQGSQYFVLGHHWADHLGRRTVEEEAAGKPVTVGHLRNWLDDPKPMGLLPEHADLVVQVFVEQTNRALVHQHEPVDLTNLHRLPADARVVAEPLPSEEAWTEARSRALAIFGISGVSEMRTARNVAMLATQIRQAADAQGTRLRELREALLAQGRVVLPAATEPASTERVRIATDTLRLCETLTRIGDNLLLIDELATYTLPANEAHLRRGLDNAPRILRSIGATQWAYFEIVTTWGPEHSLGDQARALVTDLATVWGANEFVHPLSPAVDQADKRARELFTASNKLTYNPPADPGGGEEKIHPVVTDGGGGTVLVATALPAQGTRIVDQASLAKLTADLVELAAGGRRISLTWQVLE</sequence>
<dbReference type="Pfam" id="PF26381">
    <property type="entry name" value="BREX_PglY_5th"/>
    <property type="match status" value="1"/>
</dbReference>
<dbReference type="EMBL" id="MOMC01000102">
    <property type="protein sequence ID" value="ONH22655.1"/>
    <property type="molecule type" value="Genomic_DNA"/>
</dbReference>
<evidence type="ECO:0000313" key="3">
    <source>
        <dbReference type="EMBL" id="ONH22655.1"/>
    </source>
</evidence>
<evidence type="ECO:0008006" key="5">
    <source>
        <dbReference type="Google" id="ProtNLM"/>
    </source>
</evidence>
<keyword evidence="4" id="KW-1185">Reference proteome</keyword>
<dbReference type="Proteomes" id="UP000188929">
    <property type="component" value="Unassembled WGS sequence"/>
</dbReference>
<dbReference type="InterPro" id="IPR058747">
    <property type="entry name" value="PglY_C"/>
</dbReference>
<feature type="domain" description="ATPase PglY C-terminal" evidence="2">
    <location>
        <begin position="979"/>
        <end position="1159"/>
    </location>
</feature>
<protein>
    <recommendedName>
        <fullName evidence="5">Phage resistance protein</fullName>
    </recommendedName>
</protein>
<evidence type="ECO:0000259" key="2">
    <source>
        <dbReference type="Pfam" id="PF26382"/>
    </source>
</evidence>
<evidence type="ECO:0000313" key="4">
    <source>
        <dbReference type="Proteomes" id="UP000188929"/>
    </source>
</evidence>
<dbReference type="AlphaFoldDB" id="A0A1V2I0N2"/>
<dbReference type="STRING" id="1834516.BL253_35135"/>
<name>A0A1V2I0N2_9ACTN</name>
<organism evidence="3 4">
    <name type="scientific">Pseudofrankia asymbiotica</name>
    <dbReference type="NCBI Taxonomy" id="1834516"/>
    <lineage>
        <taxon>Bacteria</taxon>
        <taxon>Bacillati</taxon>
        <taxon>Actinomycetota</taxon>
        <taxon>Actinomycetes</taxon>
        <taxon>Frankiales</taxon>
        <taxon>Frankiaceae</taxon>
        <taxon>Pseudofrankia</taxon>
    </lineage>
</organism>
<reference evidence="4" key="1">
    <citation type="submission" date="2016-10" db="EMBL/GenBank/DDBJ databases">
        <title>Frankia sp. NRRL B-16386 Genome sequencing.</title>
        <authorList>
            <person name="Ghodhbane-Gtari F."/>
            <person name="Swanson E."/>
            <person name="Gueddou A."/>
            <person name="Hezbri K."/>
            <person name="Ktari K."/>
            <person name="Nouioui I."/>
            <person name="Morris K."/>
            <person name="Simpson S."/>
            <person name="Abebe-Akele F."/>
            <person name="Thomas K."/>
            <person name="Gtari M."/>
            <person name="Tisa L.S."/>
        </authorList>
    </citation>
    <scope>NUCLEOTIDE SEQUENCE [LARGE SCALE GENOMIC DNA]</scope>
    <source>
        <strain evidence="4">NRRL B-16386</strain>
    </source>
</reference>
<gene>
    <name evidence="3" type="ORF">BL253_35135</name>
</gene>
<feature type="domain" description="ATPase PglY 5th" evidence="1">
    <location>
        <begin position="836"/>
        <end position="935"/>
    </location>
</feature>
<evidence type="ECO:0000259" key="1">
    <source>
        <dbReference type="Pfam" id="PF26381"/>
    </source>
</evidence>
<dbReference type="OrthoDB" id="3201900at2"/>
<proteinExistence type="predicted"/>
<comment type="caution">
    <text evidence="3">The sequence shown here is derived from an EMBL/GenBank/DDBJ whole genome shotgun (WGS) entry which is preliminary data.</text>
</comment>
<dbReference type="InterPro" id="IPR058748">
    <property type="entry name" value="PglY_5th"/>
</dbReference>